<protein>
    <submittedName>
        <fullName evidence="1">Uncharacterized protein</fullName>
    </submittedName>
</protein>
<accession>W9Z6B0</accession>
<reference evidence="1" key="1">
    <citation type="submission" date="2012-04" db="EMBL/GenBank/DDBJ databases">
        <title>The Genome Sequence of Fusarium oxysporum melonis.</title>
        <authorList>
            <consortium name="The Broad Institute Genome Sequencing Platform"/>
            <person name="Ma L.-J."/>
            <person name="Gale L.R."/>
            <person name="Schwartz D.C."/>
            <person name="Zhou S."/>
            <person name="Corby-Kistler H."/>
            <person name="Young S.K."/>
            <person name="Zeng Q."/>
            <person name="Gargeya S."/>
            <person name="Fitzgerald M."/>
            <person name="Haas B."/>
            <person name="Abouelleil A."/>
            <person name="Alvarado L."/>
            <person name="Arachchi H.M."/>
            <person name="Berlin A."/>
            <person name="Brown A."/>
            <person name="Chapman S.B."/>
            <person name="Chen Z."/>
            <person name="Dunbar C."/>
            <person name="Freedman E."/>
            <person name="Gearin G."/>
            <person name="Goldberg J."/>
            <person name="Griggs A."/>
            <person name="Gujja S."/>
            <person name="Heiman D."/>
            <person name="Howarth C."/>
            <person name="Larson L."/>
            <person name="Lui A."/>
            <person name="MacDonald P.J.P."/>
            <person name="Montmayeur A."/>
            <person name="Murphy C."/>
            <person name="Neiman D."/>
            <person name="Pearson M."/>
            <person name="Priest M."/>
            <person name="Roberts A."/>
            <person name="Saif S."/>
            <person name="Shea T."/>
            <person name="Shenoy N."/>
            <person name="Sisk P."/>
            <person name="Stolte C."/>
            <person name="Sykes S."/>
            <person name="Wortman J."/>
            <person name="Nusbaum C."/>
            <person name="Birren B."/>
        </authorList>
    </citation>
    <scope>NUCLEOTIDE SEQUENCE</scope>
    <source>
        <strain evidence="1">26406</strain>
    </source>
</reference>
<sequence length="35" mass="3842">MNNIQALSVCLDVRLIPIALHIGLTLLDVMTYASE</sequence>
<dbReference type="Proteomes" id="UP000030703">
    <property type="component" value="Unassembled WGS sequence"/>
</dbReference>
<proteinExistence type="predicted"/>
<dbReference type="HOGENOM" id="CLU_3368557_0_0_1"/>
<name>W9Z6B0_FUSOX</name>
<dbReference type="AlphaFoldDB" id="W9Z6B0"/>
<reference evidence="1" key="2">
    <citation type="submission" date="2014-02" db="EMBL/GenBank/DDBJ databases">
        <title>Annotation of the Genome Sequence of Fusarium oxysporum f. sp. melonis 26406.</title>
        <authorList>
            <consortium name="The Broad Institute Genomics Platform"/>
            <person name="Ma L.-J."/>
            <person name="Corby-Kistler H."/>
            <person name="Broz K."/>
            <person name="Gale L.R."/>
            <person name="Jonkers W."/>
            <person name="O'Donnell K."/>
            <person name="Ploetz R."/>
            <person name="Steinberg C."/>
            <person name="Schwartz D.C."/>
            <person name="VanEtten H."/>
            <person name="Zhou S."/>
            <person name="Young S.K."/>
            <person name="Zeng Q."/>
            <person name="Gargeya S."/>
            <person name="Fitzgerald M."/>
            <person name="Abouelleil A."/>
            <person name="Alvarado L."/>
            <person name="Chapman S.B."/>
            <person name="Gainer-Dewar J."/>
            <person name="Goldberg J."/>
            <person name="Griggs A."/>
            <person name="Gujja S."/>
            <person name="Hansen M."/>
            <person name="Howarth C."/>
            <person name="Imamovic A."/>
            <person name="Ireland A."/>
            <person name="Larimer J."/>
            <person name="McCowan C."/>
            <person name="Murphy C."/>
            <person name="Pearson M."/>
            <person name="Poon T.W."/>
            <person name="Priest M."/>
            <person name="Roberts A."/>
            <person name="Saif S."/>
            <person name="Shea T."/>
            <person name="Sykes S."/>
            <person name="Wortman J."/>
            <person name="Nusbaum C."/>
            <person name="Birren B."/>
        </authorList>
    </citation>
    <scope>NUCLEOTIDE SEQUENCE</scope>
    <source>
        <strain evidence="1">26406</strain>
    </source>
</reference>
<organism evidence="1">
    <name type="scientific">Fusarium oxysporum f. sp. melonis 26406</name>
    <dbReference type="NCBI Taxonomy" id="1089452"/>
    <lineage>
        <taxon>Eukaryota</taxon>
        <taxon>Fungi</taxon>
        <taxon>Dikarya</taxon>
        <taxon>Ascomycota</taxon>
        <taxon>Pezizomycotina</taxon>
        <taxon>Sordariomycetes</taxon>
        <taxon>Hypocreomycetidae</taxon>
        <taxon>Hypocreales</taxon>
        <taxon>Nectriaceae</taxon>
        <taxon>Fusarium</taxon>
        <taxon>Fusarium oxysporum species complex</taxon>
    </lineage>
</organism>
<evidence type="ECO:0000313" key="1">
    <source>
        <dbReference type="EMBL" id="EXK23803.1"/>
    </source>
</evidence>
<dbReference type="EMBL" id="KI980556">
    <property type="protein sequence ID" value="EXK23803.1"/>
    <property type="molecule type" value="Genomic_DNA"/>
</dbReference>
<dbReference type="VEuPathDB" id="FungiDB:FOMG_19437"/>
<gene>
    <name evidence="1" type="ORF">FOMG_19437</name>
</gene>